<organism evidence="1 2">
    <name type="scientific">Thalictrum thalictroides</name>
    <name type="common">Rue-anemone</name>
    <name type="synonym">Anemone thalictroides</name>
    <dbReference type="NCBI Taxonomy" id="46969"/>
    <lineage>
        <taxon>Eukaryota</taxon>
        <taxon>Viridiplantae</taxon>
        <taxon>Streptophyta</taxon>
        <taxon>Embryophyta</taxon>
        <taxon>Tracheophyta</taxon>
        <taxon>Spermatophyta</taxon>
        <taxon>Magnoliopsida</taxon>
        <taxon>Ranunculales</taxon>
        <taxon>Ranunculaceae</taxon>
        <taxon>Thalictroideae</taxon>
        <taxon>Thalictrum</taxon>
    </lineage>
</organism>
<reference evidence="1 2" key="1">
    <citation type="submission" date="2020-06" db="EMBL/GenBank/DDBJ databases">
        <title>Transcriptomic and genomic resources for Thalictrum thalictroides and T. hernandezii: Facilitating candidate gene discovery in an emerging model plant lineage.</title>
        <authorList>
            <person name="Arias T."/>
            <person name="Riano-Pachon D.M."/>
            <person name="Di Stilio V.S."/>
        </authorList>
    </citation>
    <scope>NUCLEOTIDE SEQUENCE [LARGE SCALE GENOMIC DNA]</scope>
    <source>
        <strain evidence="2">cv. WT478/WT964</strain>
        <tissue evidence="1">Leaves</tissue>
    </source>
</reference>
<dbReference type="AlphaFoldDB" id="A0A7J6W6C7"/>
<dbReference type="SUPFAM" id="SSF117281">
    <property type="entry name" value="Kelch motif"/>
    <property type="match status" value="1"/>
</dbReference>
<evidence type="ECO:0000313" key="1">
    <source>
        <dbReference type="EMBL" id="KAF5192467.1"/>
    </source>
</evidence>
<dbReference type="EMBL" id="JABWDY010021300">
    <property type="protein sequence ID" value="KAF5192467.1"/>
    <property type="molecule type" value="Genomic_DNA"/>
</dbReference>
<sequence>MEIARKRKWIEFDGSSQQQQHQLTCVDTDEEDDDCELLLKDESKQKIYIQMQSCITFMCFRWFIADISSNLLEEVNDMMNCMPNILQNTQGYATAILKSKLFFLEGEIWDKLNPKHNMLSVENVRKTVFAFDVVTQTWDDPSEYPNLLSPRFLGRAEAVDDKIFVFGSYNNDLLLKHEQHYAKYLDLSSSKEKRMWSNSNKAKSSVGGEKHHFLFWVFPYGCLFILDYHSLKWQTVEQIFGYLPKEPCTTKELRLELTQETVYQIFEYPPYTTEEIFECLPQERCTTKELRLDLAQQIAEPIFECEPYTIEEFHPNLAPCWSNTVVFQDDALFWHFGSRIYAYDFTSSNPGEVLDLCNFNYTLFLEYAKDNFSADYFPATFLVSQGKGKLCLIWEGYVDEPIRFYCLNFQVQRKNDGTLVVRPGSLSNFNSHPDFREVMNLYLV</sequence>
<name>A0A7J6W6C7_THATH</name>
<gene>
    <name evidence="1" type="ORF">FRX31_017946</name>
</gene>
<dbReference type="Gene3D" id="2.120.10.80">
    <property type="entry name" value="Kelch-type beta propeller"/>
    <property type="match status" value="1"/>
</dbReference>
<dbReference type="InterPro" id="IPR015915">
    <property type="entry name" value="Kelch-typ_b-propeller"/>
</dbReference>
<protein>
    <submittedName>
        <fullName evidence="1">Uncharacterized protein</fullName>
    </submittedName>
</protein>
<accession>A0A7J6W6C7</accession>
<keyword evidence="2" id="KW-1185">Reference proteome</keyword>
<dbReference type="Proteomes" id="UP000554482">
    <property type="component" value="Unassembled WGS sequence"/>
</dbReference>
<evidence type="ECO:0000313" key="2">
    <source>
        <dbReference type="Proteomes" id="UP000554482"/>
    </source>
</evidence>
<comment type="caution">
    <text evidence="1">The sequence shown here is derived from an EMBL/GenBank/DDBJ whole genome shotgun (WGS) entry which is preliminary data.</text>
</comment>
<proteinExistence type="predicted"/>